<organism evidence="13">
    <name type="scientific">Thelazia callipaeda</name>
    <name type="common">Oriental eyeworm</name>
    <name type="synonym">Parasitic nematode</name>
    <dbReference type="NCBI Taxonomy" id="103827"/>
    <lineage>
        <taxon>Eukaryota</taxon>
        <taxon>Metazoa</taxon>
        <taxon>Ecdysozoa</taxon>
        <taxon>Nematoda</taxon>
        <taxon>Chromadorea</taxon>
        <taxon>Rhabditida</taxon>
        <taxon>Spirurina</taxon>
        <taxon>Spiruromorpha</taxon>
        <taxon>Thelazioidea</taxon>
        <taxon>Thelaziidae</taxon>
        <taxon>Thelazia</taxon>
    </lineage>
</organism>
<protein>
    <recommendedName>
        <fullName evidence="5 10">Histone H4</fullName>
    </recommendedName>
</protein>
<dbReference type="GO" id="GO:0046982">
    <property type="term" value="F:protein heterodimerization activity"/>
    <property type="evidence" value="ECO:0007669"/>
    <property type="project" value="InterPro"/>
</dbReference>
<evidence type="ECO:0000256" key="2">
    <source>
        <dbReference type="ARBA" id="ARBA00004123"/>
    </source>
</evidence>
<comment type="function">
    <text evidence="1 10">Core component of nucleosome. Nucleosomes wrap and compact DNA into chromatin, limiting DNA accessibility to the cellular machineries which require DNA as a template. Histones thereby play a central role in transcription regulation, DNA repair, DNA replication and chromosomal stability. DNA accessibility is regulated via a complex set of post-translational modifications of histones, also called histone code, and nucleosome remodeling.</text>
</comment>
<evidence type="ECO:0000256" key="10">
    <source>
        <dbReference type="RuleBase" id="RU000528"/>
    </source>
</evidence>
<keyword evidence="6 10" id="KW-0158">Chromosome</keyword>
<dbReference type="STRING" id="103827.A0A0N5CRQ6"/>
<dbReference type="Proteomes" id="UP000276776">
    <property type="component" value="Unassembled WGS sequence"/>
</dbReference>
<evidence type="ECO:0000313" key="12">
    <source>
        <dbReference type="Proteomes" id="UP000276776"/>
    </source>
</evidence>
<evidence type="ECO:0000256" key="9">
    <source>
        <dbReference type="ARBA" id="ARBA00023269"/>
    </source>
</evidence>
<evidence type="ECO:0000256" key="1">
    <source>
        <dbReference type="ARBA" id="ARBA00002001"/>
    </source>
</evidence>
<comment type="subunit">
    <text evidence="10">The nucleosome is a histone octamer containing two molecules each of H2A, H2B, H3 and H4 assembled in one H3-H4 heterotetramer and two H2A-H2B heterodimers. The octamer wraps approximately 147 bp of DNA.</text>
</comment>
<comment type="similarity">
    <text evidence="4 10">Belongs to the histone H4 family.</text>
</comment>
<sequence length="92" mass="10687">MTTKPGIRHFARRVVTKGMLEIFMENVICDTVTYFEHAKRESVTAMDMVYAIKREGNWYLYMCRAVDNIDLYKVDNKFCLTDTPDCGALSYA</sequence>
<evidence type="ECO:0000256" key="3">
    <source>
        <dbReference type="ARBA" id="ARBA00004286"/>
    </source>
</evidence>
<keyword evidence="8 10" id="KW-0539">Nucleus</keyword>
<evidence type="ECO:0000256" key="7">
    <source>
        <dbReference type="ARBA" id="ARBA00023125"/>
    </source>
</evidence>
<dbReference type="GO" id="GO:0000786">
    <property type="term" value="C:nucleosome"/>
    <property type="evidence" value="ECO:0007669"/>
    <property type="project" value="UniProtKB-KW"/>
</dbReference>
<dbReference type="InterPro" id="IPR001951">
    <property type="entry name" value="Histone_H4"/>
</dbReference>
<dbReference type="OrthoDB" id="5777208at2759"/>
<keyword evidence="9 10" id="KW-0544">Nucleosome core</keyword>
<dbReference type="WBParaSite" id="TCLT_0000290601-mRNA-1">
    <property type="protein sequence ID" value="TCLT_0000290601-mRNA-1"/>
    <property type="gene ID" value="TCLT_0000290601"/>
</dbReference>
<proteinExistence type="inferred from homology"/>
<evidence type="ECO:0000256" key="8">
    <source>
        <dbReference type="ARBA" id="ARBA00023242"/>
    </source>
</evidence>
<dbReference type="GO" id="GO:0003677">
    <property type="term" value="F:DNA binding"/>
    <property type="evidence" value="ECO:0007669"/>
    <property type="project" value="UniProtKB-KW"/>
</dbReference>
<dbReference type="SUPFAM" id="SSF47113">
    <property type="entry name" value="Histone-fold"/>
    <property type="match status" value="1"/>
</dbReference>
<dbReference type="Gene3D" id="1.10.20.10">
    <property type="entry name" value="Histone, subunit A"/>
    <property type="match status" value="1"/>
</dbReference>
<accession>A0A0N5CRQ6</accession>
<dbReference type="AlphaFoldDB" id="A0A0N5CRQ6"/>
<evidence type="ECO:0000256" key="4">
    <source>
        <dbReference type="ARBA" id="ARBA00006564"/>
    </source>
</evidence>
<keyword evidence="7 10" id="KW-0238">DNA-binding</keyword>
<dbReference type="PANTHER" id="PTHR10484">
    <property type="entry name" value="HISTONE H4"/>
    <property type="match status" value="1"/>
</dbReference>
<reference evidence="11 12" key="2">
    <citation type="submission" date="2018-11" db="EMBL/GenBank/DDBJ databases">
        <authorList>
            <consortium name="Pathogen Informatics"/>
        </authorList>
    </citation>
    <scope>NUCLEOTIDE SEQUENCE [LARGE SCALE GENOMIC DNA]</scope>
</reference>
<evidence type="ECO:0000256" key="5">
    <source>
        <dbReference type="ARBA" id="ARBA00020836"/>
    </source>
</evidence>
<dbReference type="GO" id="GO:0005634">
    <property type="term" value="C:nucleus"/>
    <property type="evidence" value="ECO:0007669"/>
    <property type="project" value="UniProtKB-SubCell"/>
</dbReference>
<reference evidence="13" key="1">
    <citation type="submission" date="2017-02" db="UniProtKB">
        <authorList>
            <consortium name="WormBaseParasite"/>
        </authorList>
    </citation>
    <scope>IDENTIFICATION</scope>
</reference>
<evidence type="ECO:0000313" key="11">
    <source>
        <dbReference type="EMBL" id="VDM99108.1"/>
    </source>
</evidence>
<comment type="subcellular location">
    <subcellularLocation>
        <location evidence="3">Chromosome</location>
    </subcellularLocation>
    <subcellularLocation>
        <location evidence="2">Nucleus</location>
    </subcellularLocation>
</comment>
<dbReference type="EMBL" id="UYYF01000783">
    <property type="protein sequence ID" value="VDM99108.1"/>
    <property type="molecule type" value="Genomic_DNA"/>
</dbReference>
<gene>
    <name evidence="11" type="ORF">TCLT_LOCUS2907</name>
</gene>
<dbReference type="GO" id="GO:0030527">
    <property type="term" value="F:structural constituent of chromatin"/>
    <property type="evidence" value="ECO:0007669"/>
    <property type="project" value="InterPro"/>
</dbReference>
<name>A0A0N5CRQ6_THECL</name>
<keyword evidence="12" id="KW-1185">Reference proteome</keyword>
<evidence type="ECO:0000256" key="6">
    <source>
        <dbReference type="ARBA" id="ARBA00022454"/>
    </source>
</evidence>
<dbReference type="SMART" id="SM00417">
    <property type="entry name" value="H4"/>
    <property type="match status" value="1"/>
</dbReference>
<evidence type="ECO:0000313" key="13">
    <source>
        <dbReference type="WBParaSite" id="TCLT_0000290601-mRNA-1"/>
    </source>
</evidence>
<dbReference type="PRINTS" id="PR00623">
    <property type="entry name" value="HISTONEH4"/>
</dbReference>
<dbReference type="InterPro" id="IPR009072">
    <property type="entry name" value="Histone-fold"/>
</dbReference>